<feature type="transmembrane region" description="Helical" evidence="3">
    <location>
        <begin position="186"/>
        <end position="209"/>
    </location>
</feature>
<feature type="transmembrane region" description="Helical" evidence="3">
    <location>
        <begin position="221"/>
        <end position="241"/>
    </location>
</feature>
<feature type="domain" description="Major facilitator superfamily (MFS) profile" evidence="4">
    <location>
        <begin position="187"/>
        <end position="375"/>
    </location>
</feature>
<keyword evidence="3" id="KW-1133">Transmembrane helix</keyword>
<accession>A0A1Q2YK37</accession>
<feature type="transmembrane region" description="Helical" evidence="3">
    <location>
        <begin position="342"/>
        <end position="365"/>
    </location>
</feature>
<dbReference type="Gene3D" id="1.20.1250.20">
    <property type="entry name" value="MFS general substrate transporter like domains"/>
    <property type="match status" value="1"/>
</dbReference>
<proteinExistence type="inferred from homology"/>
<feature type="transmembrane region" description="Helical" evidence="3">
    <location>
        <begin position="278"/>
        <end position="304"/>
    </location>
</feature>
<dbReference type="GO" id="GO:0016020">
    <property type="term" value="C:membrane"/>
    <property type="evidence" value="ECO:0007669"/>
    <property type="project" value="UniProtKB-SubCell"/>
</dbReference>
<dbReference type="InterPro" id="IPR020846">
    <property type="entry name" value="MFS_dom"/>
</dbReference>
<feature type="transmembrane region" description="Helical" evidence="3">
    <location>
        <begin position="253"/>
        <end position="272"/>
    </location>
</feature>
<organism evidence="5 6">
    <name type="scientific">Pichia membranifaciens</name>
    <dbReference type="NCBI Taxonomy" id="4926"/>
    <lineage>
        <taxon>Eukaryota</taxon>
        <taxon>Fungi</taxon>
        <taxon>Dikarya</taxon>
        <taxon>Ascomycota</taxon>
        <taxon>Saccharomycotina</taxon>
        <taxon>Pichiomycetes</taxon>
        <taxon>Pichiales</taxon>
        <taxon>Pichiaceae</taxon>
        <taxon>Pichia</taxon>
    </lineage>
</organism>
<evidence type="ECO:0000256" key="2">
    <source>
        <dbReference type="ARBA" id="ARBA00006727"/>
    </source>
</evidence>
<reference evidence="5 6" key="1">
    <citation type="submission" date="2016-08" db="EMBL/GenBank/DDBJ databases">
        <title>Whole genome shotgun sequence of Pichia membranifaciens KS47-1.</title>
        <authorList>
            <person name="Konishi M."/>
            <person name="Ishida M."/>
            <person name="Arakawa T."/>
            <person name="Kato Y."/>
            <person name="Horiuchi J."/>
        </authorList>
    </citation>
    <scope>NUCLEOTIDE SEQUENCE [LARGE SCALE GENOMIC DNA]</scope>
    <source>
        <strain evidence="5 6">KS47-1</strain>
    </source>
</reference>
<keyword evidence="3" id="KW-0812">Transmembrane</keyword>
<evidence type="ECO:0000259" key="4">
    <source>
        <dbReference type="PROSITE" id="PS50850"/>
    </source>
</evidence>
<feature type="transmembrane region" description="Helical" evidence="3">
    <location>
        <begin position="91"/>
        <end position="111"/>
    </location>
</feature>
<dbReference type="Pfam" id="PF07690">
    <property type="entry name" value="MFS_1"/>
    <property type="match status" value="1"/>
</dbReference>
<dbReference type="PANTHER" id="PTHR11360:SF177">
    <property type="entry name" value="RIBOFLAVIN TRANSPORTER MCH5"/>
    <property type="match status" value="1"/>
</dbReference>
<dbReference type="OrthoDB" id="6509908at2759"/>
<dbReference type="InterPro" id="IPR050327">
    <property type="entry name" value="Proton-linked_MCT"/>
</dbReference>
<dbReference type="GO" id="GO:0032218">
    <property type="term" value="P:riboflavin transport"/>
    <property type="evidence" value="ECO:0007669"/>
    <property type="project" value="TreeGrafter"/>
</dbReference>
<dbReference type="InterPro" id="IPR036259">
    <property type="entry name" value="MFS_trans_sf"/>
</dbReference>
<evidence type="ECO:0000313" key="6">
    <source>
        <dbReference type="Proteomes" id="UP000186136"/>
    </source>
</evidence>
<comment type="caution">
    <text evidence="5">The sequence shown here is derived from an EMBL/GenBank/DDBJ whole genome shotgun (WGS) entry which is preliminary data.</text>
</comment>
<comment type="similarity">
    <text evidence="2">Belongs to the major facilitator superfamily. Monocarboxylate porter (TC 2.A.1.13) family.</text>
</comment>
<dbReference type="PROSITE" id="PS50850">
    <property type="entry name" value="MFS"/>
    <property type="match status" value="1"/>
</dbReference>
<gene>
    <name evidence="5" type="ORF">PMKS-003413</name>
</gene>
<keyword evidence="3" id="KW-0472">Membrane</keyword>
<protein>
    <recommendedName>
        <fullName evidence="4">Major facilitator superfamily (MFS) profile domain-containing protein</fullName>
    </recommendedName>
</protein>
<dbReference type="Proteomes" id="UP000186136">
    <property type="component" value="Unassembled WGS sequence"/>
</dbReference>
<feature type="transmembrane region" description="Helical" evidence="3">
    <location>
        <begin position="131"/>
        <end position="155"/>
    </location>
</feature>
<dbReference type="PANTHER" id="PTHR11360">
    <property type="entry name" value="MONOCARBOXYLATE TRANSPORTER"/>
    <property type="match status" value="1"/>
</dbReference>
<dbReference type="InterPro" id="IPR011701">
    <property type="entry name" value="MFS"/>
</dbReference>
<keyword evidence="6" id="KW-1185">Reference proteome</keyword>
<dbReference type="SUPFAM" id="SSF103473">
    <property type="entry name" value="MFS general substrate transporter"/>
    <property type="match status" value="2"/>
</dbReference>
<evidence type="ECO:0000313" key="5">
    <source>
        <dbReference type="EMBL" id="GAV29907.1"/>
    </source>
</evidence>
<sequence>MVSSVVGRPSSSILRENGEYYSDEDDEEELVGPEDVFESIFDGEVSGINSDTEKRGNINNNQRSLEGIKSKEDAVTVTEEYVVEYPEGGKLAYLTLFGCFIGLVGELGLWNSTGAIESYIAEHILVDNSDIAISMIFALFSFFVMFGAMISGVIFDKIKKLNEGERNMKWKEKFNDLIDFSSFKELTFMVLTSALFLNEFALLMVSTYIPSYALSKGFSESFSLIALTVFNAAGVAGRIVPTFLSDRYGNFNLIILMSTIMTLTVWIIWLPFGQNLGAFIAFTIIFGFAMAGTFALTPLCTSAISKPKDFGKRYGTAYFFVAFCNLISLPVGMALTETHAGYDAMVAFAGATCTLATVCFVYTRYRVGGLNKIRI</sequence>
<comment type="subcellular location">
    <subcellularLocation>
        <location evidence="1">Membrane</location>
        <topology evidence="1">Multi-pass membrane protein</topology>
    </subcellularLocation>
</comment>
<dbReference type="GO" id="GO:0022857">
    <property type="term" value="F:transmembrane transporter activity"/>
    <property type="evidence" value="ECO:0007669"/>
    <property type="project" value="InterPro"/>
</dbReference>
<evidence type="ECO:0000256" key="3">
    <source>
        <dbReference type="SAM" id="Phobius"/>
    </source>
</evidence>
<dbReference type="EMBL" id="BDGI01000146">
    <property type="protein sequence ID" value="GAV29907.1"/>
    <property type="molecule type" value="Genomic_DNA"/>
</dbReference>
<name>A0A1Q2YK37_9ASCO</name>
<evidence type="ECO:0000256" key="1">
    <source>
        <dbReference type="ARBA" id="ARBA00004141"/>
    </source>
</evidence>
<feature type="transmembrane region" description="Helical" evidence="3">
    <location>
        <begin position="316"/>
        <end position="336"/>
    </location>
</feature>
<dbReference type="AlphaFoldDB" id="A0A1Q2YK37"/>